<dbReference type="PANTHER" id="PTHR43861">
    <property type="entry name" value="TRANS-ACONITATE 2-METHYLTRANSFERASE-RELATED"/>
    <property type="match status" value="1"/>
</dbReference>
<dbReference type="EMBL" id="CP022474">
    <property type="protein sequence ID" value="ASN59695.1"/>
    <property type="molecule type" value="Genomic_DNA"/>
</dbReference>
<keyword evidence="6" id="KW-0489">Methyltransferase</keyword>
<protein>
    <submittedName>
        <fullName evidence="5 6">SAM-dependent methyltransferase</fullName>
    </submittedName>
</protein>
<organism evidence="6 10">
    <name type="scientific">Latilactobacillus curvatus</name>
    <name type="common">Lactobacillus curvatus</name>
    <dbReference type="NCBI Taxonomy" id="28038"/>
    <lineage>
        <taxon>Bacteria</taxon>
        <taxon>Bacillati</taxon>
        <taxon>Bacillota</taxon>
        <taxon>Bacilli</taxon>
        <taxon>Lactobacillales</taxon>
        <taxon>Lactobacillaceae</taxon>
        <taxon>Latilactobacillus</taxon>
    </lineage>
</organism>
<dbReference type="Gene3D" id="2.20.25.110">
    <property type="entry name" value="S-adenosyl-L-methionine-dependent methyltransferases"/>
    <property type="match status" value="1"/>
</dbReference>
<dbReference type="EMBL" id="AP024685">
    <property type="protein sequence ID" value="BCX31209.1"/>
    <property type="molecule type" value="Genomic_DNA"/>
</dbReference>
<dbReference type="RefSeq" id="WP_004265190.1">
    <property type="nucleotide sequence ID" value="NZ_AP024685.1"/>
</dbReference>
<evidence type="ECO:0000259" key="2">
    <source>
        <dbReference type="Pfam" id="PF13649"/>
    </source>
</evidence>
<evidence type="ECO:0000313" key="5">
    <source>
        <dbReference type="EMBL" id="BCX31209.1"/>
    </source>
</evidence>
<dbReference type="Proteomes" id="UP000257607">
    <property type="component" value="Chromosome"/>
</dbReference>
<dbReference type="CDD" id="cd02440">
    <property type="entry name" value="AdoMet_MTases"/>
    <property type="match status" value="1"/>
</dbReference>
<dbReference type="InterPro" id="IPR029063">
    <property type="entry name" value="SAM-dependent_MTases_sf"/>
</dbReference>
<dbReference type="EMBL" id="CP117683">
    <property type="protein sequence ID" value="WDC91737.1"/>
    <property type="molecule type" value="Genomic_DNA"/>
</dbReference>
<dbReference type="InterPro" id="IPR041698">
    <property type="entry name" value="Methyltransf_25"/>
</dbReference>
<dbReference type="Proteomes" id="UP001215533">
    <property type="component" value="Chromosome"/>
</dbReference>
<dbReference type="GO" id="GO:0008168">
    <property type="term" value="F:methyltransferase activity"/>
    <property type="evidence" value="ECO:0007669"/>
    <property type="project" value="UniProtKB-KW"/>
</dbReference>
<evidence type="ECO:0000313" key="4">
    <source>
        <dbReference type="EMBL" id="AXN35497.1"/>
    </source>
</evidence>
<dbReference type="GO" id="GO:0032259">
    <property type="term" value="P:methylation"/>
    <property type="evidence" value="ECO:0007669"/>
    <property type="project" value="UniProtKB-KW"/>
</dbReference>
<dbReference type="KEGG" id="lcv:FBA2_07000"/>
<evidence type="ECO:0000313" key="6">
    <source>
        <dbReference type="EMBL" id="WDC91737.1"/>
    </source>
</evidence>
<keyword evidence="9" id="KW-1185">Reference proteome</keyword>
<reference evidence="3 7" key="1">
    <citation type="submission" date="2017-07" db="EMBL/GenBank/DDBJ databases">
        <title>Lactobacillus curvatus MRS6 whole genome.</title>
        <authorList>
            <person name="Jans C."/>
            <person name="Lagler S."/>
            <person name="Lacroix C."/>
            <person name="Meile L."/>
            <person name="Stevens M.J.A."/>
        </authorList>
    </citation>
    <scope>NUCLEOTIDE SEQUENCE [LARGE SCALE GENOMIC DNA]</scope>
    <source>
        <strain evidence="3 7">MRS6</strain>
    </source>
</reference>
<evidence type="ECO:0000256" key="1">
    <source>
        <dbReference type="ARBA" id="ARBA00022679"/>
    </source>
</evidence>
<name>A0A1X7QKG4_LATCU</name>
<accession>A0A1X7QKG4</accession>
<proteinExistence type="predicted"/>
<evidence type="ECO:0000313" key="3">
    <source>
        <dbReference type="EMBL" id="ASN59695.1"/>
    </source>
</evidence>
<dbReference type="Proteomes" id="UP000825100">
    <property type="component" value="Chromosome"/>
</dbReference>
<dbReference type="Gene3D" id="3.40.50.150">
    <property type="entry name" value="Vaccinia Virus protein VP39"/>
    <property type="match status" value="1"/>
</dbReference>
<keyword evidence="1 4" id="KW-0808">Transferase</keyword>
<dbReference type="AlphaFoldDB" id="A0A1X7QKG4"/>
<gene>
    <name evidence="3" type="ORF">CG419_03245</name>
    <name evidence="4" type="ORF">DT351_03620</name>
    <name evidence="5" type="ORF">LTWDN19_17760</name>
    <name evidence="6" type="ORF">PSR33_05985</name>
</gene>
<dbReference type="GeneID" id="49610813"/>
<reference evidence="5 9" key="3">
    <citation type="submission" date="2021-05" db="EMBL/GenBank/DDBJ databases">
        <title>Complete Genome Sequence of Latilactobacillus sp. Strain WDN19, a High D-Aspartate-producing Lactic Acid Bacterium Isolated from a Japanese Pickle.</title>
        <authorList>
            <person name="Kajitani K."/>
            <person name="Takahashi S."/>
        </authorList>
    </citation>
    <scope>NUCLEOTIDE SEQUENCE [LARGE SCALE GENOMIC DNA]</scope>
    <source>
        <strain evidence="5 9">WDN19</strain>
    </source>
</reference>
<dbReference type="Proteomes" id="UP000199749">
    <property type="component" value="Chromosome"/>
</dbReference>
<reference evidence="6" key="4">
    <citation type="submission" date="2023-02" db="EMBL/GenBank/DDBJ databases">
        <title>Complete genome sequence of Lactobacillus curvatus CACC879 isolated from Pig feces.</title>
        <authorList>
            <person name="Park S."/>
            <person name="Park M.A."/>
            <person name="Kim D.-H."/>
            <person name="Kim Y."/>
        </authorList>
    </citation>
    <scope>NUCLEOTIDE SEQUENCE</scope>
    <source>
        <strain evidence="6">CACC879</strain>
    </source>
</reference>
<reference evidence="4 8" key="2">
    <citation type="submission" date="2018-07" db="EMBL/GenBank/DDBJ databases">
        <title>Lactobacillus curvatus genome sequence.</title>
        <authorList>
            <person name="Prechtl R."/>
        </authorList>
    </citation>
    <scope>NUCLEOTIDE SEQUENCE [LARGE SCALE GENOMIC DNA]</scope>
    <source>
        <strain evidence="4 8">TMW 1.1928</strain>
    </source>
</reference>
<evidence type="ECO:0000313" key="7">
    <source>
        <dbReference type="Proteomes" id="UP000199749"/>
    </source>
</evidence>
<dbReference type="SUPFAM" id="SSF53335">
    <property type="entry name" value="S-adenosyl-L-methionine-dependent methyltransferases"/>
    <property type="match status" value="1"/>
</dbReference>
<sequence>MIYQSFATVYDRLMDHSLYGQWRDYTLQTLQNKHRVLELACGAGDLAILLKQAGLEVVGLDLSAEMLSIASEKASEAEVELPLLQGDMLDLGEIGTFEAVTCFDDSICYMPDLAHVQQVFEQVYRTLEPGGQFLFDAHSLYQMDELFPGFMYNDKTAETAFMWTSYAGEVPHSVEHDLSFFIWDDEIDGYQELNELHHERTYPVVDYVAALEAAGFKNVSVSADFGQEAVQEDSVRWFFSAVK</sequence>
<dbReference type="EMBL" id="CP031003">
    <property type="protein sequence ID" value="AXN35497.1"/>
    <property type="molecule type" value="Genomic_DNA"/>
</dbReference>
<evidence type="ECO:0000313" key="10">
    <source>
        <dbReference type="Proteomes" id="UP001215533"/>
    </source>
</evidence>
<feature type="domain" description="Methyltransferase" evidence="2">
    <location>
        <begin position="36"/>
        <end position="131"/>
    </location>
</feature>
<evidence type="ECO:0000313" key="9">
    <source>
        <dbReference type="Proteomes" id="UP000825100"/>
    </source>
</evidence>
<dbReference type="Pfam" id="PF13649">
    <property type="entry name" value="Methyltransf_25"/>
    <property type="match status" value="1"/>
</dbReference>
<evidence type="ECO:0000313" key="8">
    <source>
        <dbReference type="Proteomes" id="UP000257607"/>
    </source>
</evidence>